<dbReference type="InterPro" id="IPR015892">
    <property type="entry name" value="Carbonic_anhydrase_CS"/>
</dbReference>
<feature type="binding site" evidence="9">
    <location>
        <position position="108"/>
    </location>
    <ligand>
        <name>Zn(2+)</name>
        <dbReference type="ChEBI" id="CHEBI:29105"/>
    </ligand>
</feature>
<gene>
    <name evidence="10" type="ORF">BDD43_0347</name>
</gene>
<evidence type="ECO:0000256" key="8">
    <source>
        <dbReference type="ARBA" id="ARBA00082533"/>
    </source>
</evidence>
<comment type="similarity">
    <text evidence="1">Belongs to the beta-class carbonic anhydrase family.</text>
</comment>
<dbReference type="OrthoDB" id="9797527at2"/>
<evidence type="ECO:0000256" key="4">
    <source>
        <dbReference type="ARBA" id="ARBA00022833"/>
    </source>
</evidence>
<evidence type="ECO:0000256" key="1">
    <source>
        <dbReference type="ARBA" id="ARBA00006217"/>
    </source>
</evidence>
<dbReference type="InterPro" id="IPR036874">
    <property type="entry name" value="Carbonic_anhydrase_sf"/>
</dbReference>
<comment type="cofactor">
    <cofactor evidence="9">
        <name>Zn(2+)</name>
        <dbReference type="ChEBI" id="CHEBI:29105"/>
    </cofactor>
    <text evidence="9">Binds 1 zinc ion per subunit.</text>
</comment>
<keyword evidence="4 9" id="KW-0862">Zinc</keyword>
<dbReference type="PANTHER" id="PTHR11002">
    <property type="entry name" value="CARBONIC ANHYDRASE"/>
    <property type="match status" value="1"/>
</dbReference>
<proteinExistence type="inferred from homology"/>
<keyword evidence="3 9" id="KW-0479">Metal-binding</keyword>
<evidence type="ECO:0000256" key="6">
    <source>
        <dbReference type="ARBA" id="ARBA00039351"/>
    </source>
</evidence>
<feature type="binding site" evidence="9">
    <location>
        <position position="111"/>
    </location>
    <ligand>
        <name>Zn(2+)</name>
        <dbReference type="ChEBI" id="CHEBI:29105"/>
    </ligand>
</feature>
<dbReference type="CDD" id="cd00883">
    <property type="entry name" value="beta_CA_cladeA"/>
    <property type="match status" value="1"/>
</dbReference>
<dbReference type="PROSITE" id="PS00704">
    <property type="entry name" value="PROK_CO2_ANHYDRASE_1"/>
    <property type="match status" value="1"/>
</dbReference>
<evidence type="ECO:0000256" key="3">
    <source>
        <dbReference type="ARBA" id="ARBA00022723"/>
    </source>
</evidence>
<protein>
    <recommendedName>
        <fullName evidence="6">Carbonic anhydrase 2</fullName>
        <ecNumber evidence="2">4.2.1.1</ecNumber>
    </recommendedName>
    <alternativeName>
        <fullName evidence="8">Carbonate dehydratase 2</fullName>
    </alternativeName>
</protein>
<evidence type="ECO:0000313" key="10">
    <source>
        <dbReference type="EMBL" id="RKR80251.1"/>
    </source>
</evidence>
<evidence type="ECO:0000256" key="9">
    <source>
        <dbReference type="PIRSR" id="PIRSR601765-1"/>
    </source>
</evidence>
<dbReference type="RefSeq" id="WP_121195973.1">
    <property type="nucleotide sequence ID" value="NZ_RBKU01000001.1"/>
</dbReference>
<dbReference type="GO" id="GO:0004089">
    <property type="term" value="F:carbonate dehydratase activity"/>
    <property type="evidence" value="ECO:0007669"/>
    <property type="project" value="UniProtKB-EC"/>
</dbReference>
<dbReference type="GO" id="GO:0008270">
    <property type="term" value="F:zinc ion binding"/>
    <property type="evidence" value="ECO:0007669"/>
    <property type="project" value="InterPro"/>
</dbReference>
<feature type="binding site" evidence="9">
    <location>
        <position position="54"/>
    </location>
    <ligand>
        <name>Zn(2+)</name>
        <dbReference type="ChEBI" id="CHEBI:29105"/>
    </ligand>
</feature>
<dbReference type="FunFam" id="3.40.1050.10:FF:000001">
    <property type="entry name" value="Carbonic anhydrase"/>
    <property type="match status" value="1"/>
</dbReference>
<evidence type="ECO:0000256" key="2">
    <source>
        <dbReference type="ARBA" id="ARBA00012925"/>
    </source>
</evidence>
<evidence type="ECO:0000256" key="5">
    <source>
        <dbReference type="ARBA" id="ARBA00023239"/>
    </source>
</evidence>
<comment type="caution">
    <text evidence="10">The sequence shown here is derived from an EMBL/GenBank/DDBJ whole genome shotgun (WGS) entry which is preliminary data.</text>
</comment>
<dbReference type="SMART" id="SM00947">
    <property type="entry name" value="Pro_CA"/>
    <property type="match status" value="1"/>
</dbReference>
<dbReference type="PANTHER" id="PTHR11002:SF76">
    <property type="entry name" value="CARBONIC ANHYDRASE"/>
    <property type="match status" value="1"/>
</dbReference>
<dbReference type="InterPro" id="IPR001765">
    <property type="entry name" value="Carbonic_anhydrase"/>
</dbReference>
<name>A0A495IVB5_9SPHI</name>
<dbReference type="EMBL" id="RBKU01000001">
    <property type="protein sequence ID" value="RKR80251.1"/>
    <property type="molecule type" value="Genomic_DNA"/>
</dbReference>
<organism evidence="10 11">
    <name type="scientific">Mucilaginibacter gracilis</name>
    <dbReference type="NCBI Taxonomy" id="423350"/>
    <lineage>
        <taxon>Bacteria</taxon>
        <taxon>Pseudomonadati</taxon>
        <taxon>Bacteroidota</taxon>
        <taxon>Sphingobacteriia</taxon>
        <taxon>Sphingobacteriales</taxon>
        <taxon>Sphingobacteriaceae</taxon>
        <taxon>Mucilaginibacter</taxon>
    </lineage>
</organism>
<dbReference type="GO" id="GO:0015976">
    <property type="term" value="P:carbon utilization"/>
    <property type="evidence" value="ECO:0007669"/>
    <property type="project" value="InterPro"/>
</dbReference>
<dbReference type="AlphaFoldDB" id="A0A495IVB5"/>
<evidence type="ECO:0000256" key="7">
    <source>
        <dbReference type="ARBA" id="ARBA00048348"/>
    </source>
</evidence>
<comment type="catalytic activity">
    <reaction evidence="7">
        <text>hydrogencarbonate + H(+) = CO2 + H2O</text>
        <dbReference type="Rhea" id="RHEA:10748"/>
        <dbReference type="ChEBI" id="CHEBI:15377"/>
        <dbReference type="ChEBI" id="CHEBI:15378"/>
        <dbReference type="ChEBI" id="CHEBI:16526"/>
        <dbReference type="ChEBI" id="CHEBI:17544"/>
        <dbReference type="EC" id="4.2.1.1"/>
    </reaction>
</comment>
<dbReference type="SUPFAM" id="SSF53056">
    <property type="entry name" value="beta-carbonic anhydrase, cab"/>
    <property type="match status" value="1"/>
</dbReference>
<evidence type="ECO:0000313" key="11">
    <source>
        <dbReference type="Proteomes" id="UP000268007"/>
    </source>
</evidence>
<dbReference type="EC" id="4.2.1.1" evidence="2"/>
<dbReference type="Gene3D" id="3.40.1050.10">
    <property type="entry name" value="Carbonic anhydrase"/>
    <property type="match status" value="1"/>
</dbReference>
<feature type="binding site" evidence="9">
    <location>
        <position position="52"/>
    </location>
    <ligand>
        <name>Zn(2+)</name>
        <dbReference type="ChEBI" id="CHEBI:29105"/>
    </ligand>
</feature>
<accession>A0A495IVB5</accession>
<sequence>MSTTEINDTSHITYEMLLEGNKTFVANTLKLDPTYFDKLANGQKPPVLWIGCADSRVPANQITNTKPGEIFVHRNIANVVVHSDMNMLSVLDYAVNILEVKHVIVCGHYGCGGVIAALGNDQNGLVDNWLRHIKDVYRLYAAELDAITDNQQKADRLVELNVIENVNNLTATSIVQNAWKNGKNLSVHGWVYTLSTGYINDLNVSFNSNQNIDKVFKFK</sequence>
<reference evidence="10 11" key="1">
    <citation type="submission" date="2018-10" db="EMBL/GenBank/DDBJ databases">
        <title>Genomic Encyclopedia of Archaeal and Bacterial Type Strains, Phase II (KMG-II): from individual species to whole genera.</title>
        <authorList>
            <person name="Goeker M."/>
        </authorList>
    </citation>
    <scope>NUCLEOTIDE SEQUENCE [LARGE SCALE GENOMIC DNA]</scope>
    <source>
        <strain evidence="10 11">DSM 18602</strain>
    </source>
</reference>
<keyword evidence="5" id="KW-0456">Lyase</keyword>
<dbReference type="Pfam" id="PF00484">
    <property type="entry name" value="Pro_CA"/>
    <property type="match status" value="1"/>
</dbReference>
<dbReference type="Proteomes" id="UP000268007">
    <property type="component" value="Unassembled WGS sequence"/>
</dbReference>
<keyword evidence="11" id="KW-1185">Reference proteome</keyword>